<reference evidence="1" key="1">
    <citation type="submission" date="2021-06" db="EMBL/GenBank/DDBJ databases">
        <authorList>
            <person name="Kallberg Y."/>
            <person name="Tangrot J."/>
            <person name="Rosling A."/>
        </authorList>
    </citation>
    <scope>NUCLEOTIDE SEQUENCE</scope>
    <source>
        <strain evidence="1">CL356</strain>
    </source>
</reference>
<sequence>NYPLLGNFIDSSEIEIEEFWDLLPDIFGSGIAANPDNYLDEDEFDSSYEGLIRLCERIGDAKPKGVPEHIVDSLPTKLYSLSRGKGPEE</sequence>
<evidence type="ECO:0000313" key="2">
    <source>
        <dbReference type="Proteomes" id="UP000789525"/>
    </source>
</evidence>
<feature type="non-terminal residue" evidence="1">
    <location>
        <position position="89"/>
    </location>
</feature>
<organism evidence="1 2">
    <name type="scientific">Acaulospora colombiana</name>
    <dbReference type="NCBI Taxonomy" id="27376"/>
    <lineage>
        <taxon>Eukaryota</taxon>
        <taxon>Fungi</taxon>
        <taxon>Fungi incertae sedis</taxon>
        <taxon>Mucoromycota</taxon>
        <taxon>Glomeromycotina</taxon>
        <taxon>Glomeromycetes</taxon>
        <taxon>Diversisporales</taxon>
        <taxon>Acaulosporaceae</taxon>
        <taxon>Acaulospora</taxon>
    </lineage>
</organism>
<name>A0ACA9QBP3_9GLOM</name>
<accession>A0ACA9QBP3</accession>
<evidence type="ECO:0000313" key="1">
    <source>
        <dbReference type="EMBL" id="CAG8746027.1"/>
    </source>
</evidence>
<keyword evidence="2" id="KW-1185">Reference proteome</keyword>
<protein>
    <submittedName>
        <fullName evidence="1">4424_t:CDS:1</fullName>
    </submittedName>
</protein>
<dbReference type="Proteomes" id="UP000789525">
    <property type="component" value="Unassembled WGS sequence"/>
</dbReference>
<gene>
    <name evidence="1" type="ORF">ACOLOM_LOCUS12445</name>
</gene>
<proteinExistence type="predicted"/>
<comment type="caution">
    <text evidence="1">The sequence shown here is derived from an EMBL/GenBank/DDBJ whole genome shotgun (WGS) entry which is preliminary data.</text>
</comment>
<feature type="non-terminal residue" evidence="1">
    <location>
        <position position="1"/>
    </location>
</feature>
<dbReference type="EMBL" id="CAJVPT010050468">
    <property type="protein sequence ID" value="CAG8746027.1"/>
    <property type="molecule type" value="Genomic_DNA"/>
</dbReference>